<name>A0ABX1C4N7_9ACTN</name>
<protein>
    <submittedName>
        <fullName evidence="2">Uncharacterized protein</fullName>
    </submittedName>
</protein>
<accession>A0ABX1C4N7</accession>
<feature type="region of interest" description="Disordered" evidence="1">
    <location>
        <begin position="1"/>
        <end position="22"/>
    </location>
</feature>
<feature type="region of interest" description="Disordered" evidence="1">
    <location>
        <begin position="104"/>
        <end position="158"/>
    </location>
</feature>
<proteinExistence type="predicted"/>
<dbReference type="EMBL" id="JAATEN010000018">
    <property type="protein sequence ID" value="NJQ02892.1"/>
    <property type="molecule type" value="Genomic_DNA"/>
</dbReference>
<feature type="compositionally biased region" description="Low complexity" evidence="1">
    <location>
        <begin position="134"/>
        <end position="158"/>
    </location>
</feature>
<comment type="caution">
    <text evidence="2">The sequence shown here is derived from an EMBL/GenBank/DDBJ whole genome shotgun (WGS) entry which is preliminary data.</text>
</comment>
<sequence length="158" mass="15703">MATSSGAVPRGAGPSGIPPAGATTAITTAITVEAPITPPVATAVSGTGVAAAVRVATPSWWASALRPVPRGSAGSRPPGAAPRRRGGRRAITCALRHLAVAGVFGPGRYPGRRRGRRADPRALPAPPPRRPRGRPAVLLALPATAPAPGAHPADGGDR</sequence>
<organism evidence="2 3">
    <name type="scientific">Streptomyces zingiberis</name>
    <dbReference type="NCBI Taxonomy" id="2053010"/>
    <lineage>
        <taxon>Bacteria</taxon>
        <taxon>Bacillati</taxon>
        <taxon>Actinomycetota</taxon>
        <taxon>Actinomycetes</taxon>
        <taxon>Kitasatosporales</taxon>
        <taxon>Streptomycetaceae</taxon>
        <taxon>Streptomyces</taxon>
    </lineage>
</organism>
<feature type="compositionally biased region" description="Low complexity" evidence="1">
    <location>
        <begin position="66"/>
        <end position="78"/>
    </location>
</feature>
<keyword evidence="3" id="KW-1185">Reference proteome</keyword>
<evidence type="ECO:0000313" key="3">
    <source>
        <dbReference type="Proteomes" id="UP000695264"/>
    </source>
</evidence>
<dbReference type="RefSeq" id="WP_168103516.1">
    <property type="nucleotide sequence ID" value="NZ_JAATEN010000018.1"/>
</dbReference>
<feature type="region of interest" description="Disordered" evidence="1">
    <location>
        <begin position="65"/>
        <end position="88"/>
    </location>
</feature>
<reference evidence="2 3" key="1">
    <citation type="submission" date="2020-03" db="EMBL/GenBank/DDBJ databases">
        <title>WGS of actinomycetes isolated from Thailand.</title>
        <authorList>
            <person name="Thawai C."/>
        </authorList>
    </citation>
    <scope>NUCLEOTIDE SEQUENCE [LARGE SCALE GENOMIC DNA]</scope>
    <source>
        <strain evidence="2 3">PLAI 1-29</strain>
    </source>
</reference>
<dbReference type="Proteomes" id="UP000695264">
    <property type="component" value="Unassembled WGS sequence"/>
</dbReference>
<gene>
    <name evidence="2" type="ORF">HCK00_20695</name>
</gene>
<evidence type="ECO:0000313" key="2">
    <source>
        <dbReference type="EMBL" id="NJQ02892.1"/>
    </source>
</evidence>
<evidence type="ECO:0000256" key="1">
    <source>
        <dbReference type="SAM" id="MobiDB-lite"/>
    </source>
</evidence>